<evidence type="ECO:0000256" key="4">
    <source>
        <dbReference type="SAM" id="SignalP"/>
    </source>
</evidence>
<dbReference type="GO" id="GO:0030246">
    <property type="term" value="F:carbohydrate binding"/>
    <property type="evidence" value="ECO:0007669"/>
    <property type="project" value="InterPro"/>
</dbReference>
<dbReference type="Pfam" id="PF15886">
    <property type="entry name" value="CBM39"/>
    <property type="match status" value="1"/>
</dbReference>
<dbReference type="PANTHER" id="PTHR10963">
    <property type="entry name" value="GLYCOSYL HYDROLASE-RELATED"/>
    <property type="match status" value="1"/>
</dbReference>
<keyword evidence="4" id="KW-0732">Signal</keyword>
<feature type="chain" id="PRO_5043449349" evidence="4">
    <location>
        <begin position="22"/>
        <end position="475"/>
    </location>
</feature>
<dbReference type="EMBL" id="CAVLEF010000006">
    <property type="protein sequence ID" value="CAK1544893.1"/>
    <property type="molecule type" value="Genomic_DNA"/>
</dbReference>
<evidence type="ECO:0000313" key="8">
    <source>
        <dbReference type="Proteomes" id="UP001497472"/>
    </source>
</evidence>
<comment type="caution">
    <text evidence="7">The sequence shown here is derived from an EMBL/GenBank/DDBJ whole genome shotgun (WGS) entry which is preliminary data.</text>
</comment>
<dbReference type="GO" id="GO:0045087">
    <property type="term" value="P:innate immune response"/>
    <property type="evidence" value="ECO:0007669"/>
    <property type="project" value="UniProtKB-KW"/>
</dbReference>
<name>A0AAV1J5X5_9NEOP</name>
<feature type="domain" description="GH16" evidence="5">
    <location>
        <begin position="122"/>
        <end position="475"/>
    </location>
</feature>
<gene>
    <name evidence="7" type="ORF">LNINA_LOCUS4601</name>
</gene>
<feature type="signal peptide" evidence="4">
    <location>
        <begin position="1"/>
        <end position="21"/>
    </location>
</feature>
<evidence type="ECO:0000256" key="1">
    <source>
        <dbReference type="ARBA" id="ARBA00008781"/>
    </source>
</evidence>
<keyword evidence="3" id="KW-0391">Immunity</keyword>
<keyword evidence="8" id="KW-1185">Reference proteome</keyword>
<keyword evidence="2" id="KW-0399">Innate immunity</keyword>
<dbReference type="PROSITE" id="PS51762">
    <property type="entry name" value="GH16_2"/>
    <property type="match status" value="1"/>
</dbReference>
<accession>A0AAV1J5X5</accession>
<protein>
    <submittedName>
        <fullName evidence="7">Uncharacterized protein</fullName>
    </submittedName>
</protein>
<dbReference type="PROSITE" id="PS51969">
    <property type="entry name" value="CBM39"/>
    <property type="match status" value="1"/>
</dbReference>
<evidence type="ECO:0000259" key="5">
    <source>
        <dbReference type="PROSITE" id="PS51762"/>
    </source>
</evidence>
<dbReference type="PANTHER" id="PTHR10963:SF60">
    <property type="entry name" value="GRAM-NEGATIVE BACTERIA-BINDING PROTEIN 1-RELATED"/>
    <property type="match status" value="1"/>
</dbReference>
<dbReference type="InterPro" id="IPR043030">
    <property type="entry name" value="BGBP_N_sf"/>
</dbReference>
<comment type="similarity">
    <text evidence="1">Belongs to the insect beta-1,3-glucan binding protein family.</text>
</comment>
<evidence type="ECO:0000256" key="3">
    <source>
        <dbReference type="ARBA" id="ARBA00022859"/>
    </source>
</evidence>
<feature type="domain" description="CBM39" evidence="6">
    <location>
        <begin position="23"/>
        <end position="124"/>
    </location>
</feature>
<dbReference type="InterPro" id="IPR013320">
    <property type="entry name" value="ConA-like_dom_sf"/>
</dbReference>
<dbReference type="InterPro" id="IPR000757">
    <property type="entry name" value="Beta-glucanase-like"/>
</dbReference>
<sequence>MYSKPVVRSLILYLVLSYAHAQFNIPEVTIQALKPKGIRVSISDPENKLNQFVFQGNVNRKIGSNDVGEISGEVLKPKNGVWVYEDPSISLKPGDVISYYTYVTRDRKGYVNDNLSFTVTELVDPSRPNPSTRDCKATVTEVAGAKACAGQVVFEDNFDSFREDLWYIEQYIPEQPDYPFVSYQRPPRSDVVSIKDGNLRIAPQLLINQPGYSNNSVLSGSLDLTSGCTSRTMYLSRCSTSAWGASILPPVVSGRVTTKIAFKYGVVEVRAKLPQGDWLYPDILLEPLMNKYGFMNYASGIIRIAGARGNVELSGSQDFSNKLLYGGPILDFNCRNNLLRTKRNDFPWSNDFHTYTLRWEPGRIILAVDGVEWARVEPSASGLQGLLGQDCPVPRDLLATGSDMAPFDDYFYLALGVAVGGITEFPDGTFTSGFRPKPWRNPGRKAALNFWQDEDAWWPTWSQPFIVDYVRIRAI</sequence>
<dbReference type="InterPro" id="IPR050546">
    <property type="entry name" value="Glycosyl_Hydrlase_16"/>
</dbReference>
<dbReference type="InterPro" id="IPR031756">
    <property type="entry name" value="BGBP_N"/>
</dbReference>
<reference evidence="7 8" key="1">
    <citation type="submission" date="2023-11" db="EMBL/GenBank/DDBJ databases">
        <authorList>
            <person name="Okamura Y."/>
        </authorList>
    </citation>
    <scope>NUCLEOTIDE SEQUENCE [LARGE SCALE GENOMIC DNA]</scope>
</reference>
<evidence type="ECO:0000259" key="6">
    <source>
        <dbReference type="PROSITE" id="PS51969"/>
    </source>
</evidence>
<evidence type="ECO:0000313" key="7">
    <source>
        <dbReference type="EMBL" id="CAK1544893.1"/>
    </source>
</evidence>
<proteinExistence type="inferred from homology"/>
<dbReference type="AlphaFoldDB" id="A0AAV1J5X5"/>
<dbReference type="GO" id="GO:0005975">
    <property type="term" value="P:carbohydrate metabolic process"/>
    <property type="evidence" value="ECO:0007669"/>
    <property type="project" value="InterPro"/>
</dbReference>
<dbReference type="GO" id="GO:0004553">
    <property type="term" value="F:hydrolase activity, hydrolyzing O-glycosyl compounds"/>
    <property type="evidence" value="ECO:0007669"/>
    <property type="project" value="InterPro"/>
</dbReference>
<organism evidence="7 8">
    <name type="scientific">Leptosia nina</name>
    <dbReference type="NCBI Taxonomy" id="320188"/>
    <lineage>
        <taxon>Eukaryota</taxon>
        <taxon>Metazoa</taxon>
        <taxon>Ecdysozoa</taxon>
        <taxon>Arthropoda</taxon>
        <taxon>Hexapoda</taxon>
        <taxon>Insecta</taxon>
        <taxon>Pterygota</taxon>
        <taxon>Neoptera</taxon>
        <taxon>Endopterygota</taxon>
        <taxon>Lepidoptera</taxon>
        <taxon>Glossata</taxon>
        <taxon>Ditrysia</taxon>
        <taxon>Papilionoidea</taxon>
        <taxon>Pieridae</taxon>
        <taxon>Pierinae</taxon>
        <taxon>Leptosia</taxon>
    </lineage>
</organism>
<dbReference type="Pfam" id="PF00722">
    <property type="entry name" value="Glyco_hydro_16"/>
    <property type="match status" value="1"/>
</dbReference>
<dbReference type="SUPFAM" id="SSF49899">
    <property type="entry name" value="Concanavalin A-like lectins/glucanases"/>
    <property type="match status" value="1"/>
</dbReference>
<dbReference type="Proteomes" id="UP001497472">
    <property type="component" value="Unassembled WGS sequence"/>
</dbReference>
<evidence type="ECO:0000256" key="2">
    <source>
        <dbReference type="ARBA" id="ARBA00022588"/>
    </source>
</evidence>
<dbReference type="Gene3D" id="2.60.40.2140">
    <property type="entry name" value="Beta-1,3-glucan-recognition protein, N-terminal domain"/>
    <property type="match status" value="1"/>
</dbReference>
<dbReference type="Gene3D" id="2.60.120.200">
    <property type="match status" value="1"/>
</dbReference>